<protein>
    <submittedName>
        <fullName evidence="3">Uncharacterized protein</fullName>
    </submittedName>
</protein>
<gene>
    <name evidence="3" type="ORF">ABIC20_003581</name>
</gene>
<reference evidence="3 4" key="1">
    <citation type="submission" date="2024-06" db="EMBL/GenBank/DDBJ databases">
        <title>Genomics of switchgrass bacterial isolates.</title>
        <authorList>
            <person name="Shade A."/>
        </authorList>
    </citation>
    <scope>NUCLEOTIDE SEQUENCE [LARGE SCALE GENOMIC DNA]</scope>
    <source>
        <strain evidence="3 4">PvP084</strain>
    </source>
</reference>
<keyword evidence="4" id="KW-1185">Reference proteome</keyword>
<evidence type="ECO:0000313" key="3">
    <source>
        <dbReference type="EMBL" id="MET3866272.1"/>
    </source>
</evidence>
<proteinExistence type="predicted"/>
<keyword evidence="2" id="KW-0812">Transmembrane</keyword>
<evidence type="ECO:0000256" key="2">
    <source>
        <dbReference type="SAM" id="Phobius"/>
    </source>
</evidence>
<name>A0ABV2NIG9_9HYPH</name>
<dbReference type="RefSeq" id="WP_012320935.1">
    <property type="nucleotide sequence ID" value="NZ_BJXP01000050.1"/>
</dbReference>
<keyword evidence="2" id="KW-0472">Membrane</keyword>
<accession>A0ABV2NIG9</accession>
<organism evidence="3 4">
    <name type="scientific">Methylobacterium radiotolerans</name>
    <dbReference type="NCBI Taxonomy" id="31998"/>
    <lineage>
        <taxon>Bacteria</taxon>
        <taxon>Pseudomonadati</taxon>
        <taxon>Pseudomonadota</taxon>
        <taxon>Alphaproteobacteria</taxon>
        <taxon>Hyphomicrobiales</taxon>
        <taxon>Methylobacteriaceae</taxon>
        <taxon>Methylobacterium</taxon>
    </lineage>
</organism>
<comment type="caution">
    <text evidence="3">The sequence shown here is derived from an EMBL/GenBank/DDBJ whole genome shotgun (WGS) entry which is preliminary data.</text>
</comment>
<dbReference type="GeneID" id="6140061"/>
<evidence type="ECO:0000313" key="4">
    <source>
        <dbReference type="Proteomes" id="UP001549119"/>
    </source>
</evidence>
<feature type="compositionally biased region" description="Basic and acidic residues" evidence="1">
    <location>
        <begin position="69"/>
        <end position="81"/>
    </location>
</feature>
<dbReference type="Proteomes" id="UP001549119">
    <property type="component" value="Unassembled WGS sequence"/>
</dbReference>
<feature type="transmembrane region" description="Helical" evidence="2">
    <location>
        <begin position="36"/>
        <end position="57"/>
    </location>
</feature>
<feature type="region of interest" description="Disordered" evidence="1">
    <location>
        <begin position="68"/>
        <end position="89"/>
    </location>
</feature>
<evidence type="ECO:0000256" key="1">
    <source>
        <dbReference type="SAM" id="MobiDB-lite"/>
    </source>
</evidence>
<dbReference type="EMBL" id="JBEPNW010000002">
    <property type="protein sequence ID" value="MET3866272.1"/>
    <property type="molecule type" value="Genomic_DNA"/>
</dbReference>
<keyword evidence="2" id="KW-1133">Transmembrane helix</keyword>
<sequence length="89" mass="9687">MNSMLLGLFPLLVVLTWSAGYVLVERAWRQHAPGRHIAAALLCAGFSLAAIAALAWAMPQPGQNWSDAPLRRLVPDDKPALDEPTAGRW</sequence>